<dbReference type="PROSITE" id="PS00600">
    <property type="entry name" value="AA_TRANSFER_CLASS_3"/>
    <property type="match status" value="1"/>
</dbReference>
<feature type="site" description="Participates in the substrate recognition with KAPA and in a stacking interaction with the adenine ring of SAM" evidence="7">
    <location>
        <position position="42"/>
    </location>
</feature>
<keyword evidence="5 7" id="KW-0093">Biotin biosynthesis</keyword>
<feature type="binding site" evidence="7">
    <location>
        <position position="343"/>
    </location>
    <ligand>
        <name>substrate</name>
    </ligand>
</feature>
<feature type="binding site" evidence="7">
    <location>
        <position position="426"/>
    </location>
    <ligand>
        <name>substrate</name>
    </ligand>
</feature>
<evidence type="ECO:0000256" key="4">
    <source>
        <dbReference type="ARBA" id="ARBA00022691"/>
    </source>
</evidence>
<dbReference type="GO" id="GO:0004141">
    <property type="term" value="F:dethiobiotin synthase activity"/>
    <property type="evidence" value="ECO:0007669"/>
    <property type="project" value="TreeGrafter"/>
</dbReference>
<evidence type="ECO:0000256" key="7">
    <source>
        <dbReference type="HAMAP-Rule" id="MF_00834"/>
    </source>
</evidence>
<comment type="cofactor">
    <cofactor evidence="1 7">
        <name>pyridoxal 5'-phosphate</name>
        <dbReference type="ChEBI" id="CHEBI:597326"/>
    </cofactor>
</comment>
<feature type="modified residue" description="N6-(pyridoxal phosphate)lysine" evidence="7">
    <location>
        <position position="309"/>
    </location>
</feature>
<evidence type="ECO:0000256" key="1">
    <source>
        <dbReference type="ARBA" id="ARBA00001933"/>
    </source>
</evidence>
<keyword evidence="7" id="KW-0963">Cytoplasm</keyword>
<dbReference type="GO" id="GO:0009102">
    <property type="term" value="P:biotin biosynthetic process"/>
    <property type="evidence" value="ECO:0007669"/>
    <property type="project" value="UniProtKB-UniRule"/>
</dbReference>
<keyword evidence="3 7" id="KW-0808">Transferase</keyword>
<dbReference type="Gene3D" id="3.40.640.10">
    <property type="entry name" value="Type I PLP-dependent aspartate aminotransferase-like (Major domain)"/>
    <property type="match status" value="2"/>
</dbReference>
<organism evidence="8 9">
    <name type="scientific">Selenomonas ruminantium</name>
    <dbReference type="NCBI Taxonomy" id="971"/>
    <lineage>
        <taxon>Bacteria</taxon>
        <taxon>Bacillati</taxon>
        <taxon>Bacillota</taxon>
        <taxon>Negativicutes</taxon>
        <taxon>Selenomonadales</taxon>
        <taxon>Selenomonadaceae</taxon>
        <taxon>Selenomonas</taxon>
    </lineage>
</organism>
<dbReference type="EC" id="2.6.1.62" evidence="7"/>
<evidence type="ECO:0000256" key="6">
    <source>
        <dbReference type="ARBA" id="ARBA00022898"/>
    </source>
</evidence>
<evidence type="ECO:0000256" key="5">
    <source>
        <dbReference type="ARBA" id="ARBA00022756"/>
    </source>
</evidence>
<protein>
    <recommendedName>
        <fullName evidence="7">Adenosylmethionine-8-amino-7-oxononanoate aminotransferase</fullName>
        <ecNumber evidence="7">2.6.1.62</ecNumber>
    </recommendedName>
    <alternativeName>
        <fullName evidence="7">7,8-diamino-pelargonic acid aminotransferase</fullName>
        <shortName evidence="7">DAPA AT</shortName>
        <shortName evidence="7">DAPA aminotransferase</shortName>
    </alternativeName>
    <alternativeName>
        <fullName evidence="7">7,8-diaminononanoate synthase</fullName>
        <shortName evidence="7">DANS</shortName>
    </alternativeName>
    <alternativeName>
        <fullName evidence="7">Diaminopelargonic acid synthase</fullName>
    </alternativeName>
</protein>
<dbReference type="PANTHER" id="PTHR42684">
    <property type="entry name" value="ADENOSYLMETHIONINE-8-AMINO-7-OXONONANOATE AMINOTRANSFERASE"/>
    <property type="match status" value="1"/>
</dbReference>
<reference evidence="8 9" key="1">
    <citation type="submission" date="2016-10" db="EMBL/GenBank/DDBJ databases">
        <authorList>
            <person name="de Groot N.N."/>
        </authorList>
    </citation>
    <scope>NUCLEOTIDE SEQUENCE [LARGE SCALE GENOMIC DNA]</scope>
    <source>
        <strain evidence="8 9">DSM 2872</strain>
    </source>
</reference>
<dbReference type="AlphaFoldDB" id="A0A1H3VX68"/>
<feature type="binding site" evidence="7">
    <location>
        <position position="192"/>
    </location>
    <ligand>
        <name>substrate</name>
    </ligand>
</feature>
<comment type="pathway">
    <text evidence="7">Cofactor biosynthesis; biotin biosynthesis; 7,8-diaminononanoate from 8-amino-7-oxononanoate (SAM route): step 1/1.</text>
</comment>
<keyword evidence="2 7" id="KW-0032">Aminotransferase</keyword>
<evidence type="ECO:0000256" key="3">
    <source>
        <dbReference type="ARBA" id="ARBA00022679"/>
    </source>
</evidence>
<feature type="binding site" evidence="7">
    <location>
        <position position="309"/>
    </location>
    <ligand>
        <name>substrate</name>
    </ligand>
</feature>
<dbReference type="GO" id="GO:0030170">
    <property type="term" value="F:pyridoxal phosphate binding"/>
    <property type="evidence" value="ECO:0007669"/>
    <property type="project" value="UniProtKB-UniRule"/>
</dbReference>
<dbReference type="UniPathway" id="UPA00078">
    <property type="reaction ID" value="UER00160"/>
</dbReference>
<dbReference type="CDD" id="cd00610">
    <property type="entry name" value="OAT_like"/>
    <property type="match status" value="1"/>
</dbReference>
<dbReference type="Pfam" id="PF00202">
    <property type="entry name" value="Aminotran_3"/>
    <property type="match status" value="2"/>
</dbReference>
<dbReference type="InterPro" id="IPR005814">
    <property type="entry name" value="Aminotrans_3"/>
</dbReference>
<sequence>MKVDNKGGEEYRVNRDDWERSYDDAKNYEVKGEVLPMIWYPYEQMKTMKAPYEIVDAEGPYLYTKDAKLLDSISSWWSVIYGYHQPKITEAICQQANKFSHVMLGGLTHKPAQELSEKLAAWLPGDLDYCFFSDSGSVAVEVALKMALQYYVNRGETSHKRVLALEHAHHGDTSVDNQEVRRTKVLALEHAYHGDTFKTMAVGDDEDYHFVLQVYGKNPYVIHIPTEIAALEEAFARYQDELNCFIVEPLLQGAGGMRMYDMAFLKRARELCDKYGVLLIFDEVATGFGRTGHRFVADAVLPDILVLGKGLTGGHIGHAVTVANKKVFAAFYDDAPEKALMHGPTFMGNALACAAAKASIELFDELDVMARVAHIEEITRRELEGFTDPRIREVRIMGGCACIEVYDAQTLAGYQQFAYERGVFARPFLNYLYSMVPYILTDDELVHIFAVMKEWFRRG</sequence>
<dbReference type="InterPro" id="IPR005815">
    <property type="entry name" value="BioA"/>
</dbReference>
<feature type="binding site" evidence="7">
    <location>
        <begin position="344"/>
        <end position="345"/>
    </location>
    <ligand>
        <name>pyridoxal 5'-phosphate</name>
        <dbReference type="ChEBI" id="CHEBI:597326"/>
    </ligand>
</feature>
<name>A0A1H3VX68_SELRU</name>
<dbReference type="HAMAP" id="MF_00834">
    <property type="entry name" value="BioA"/>
    <property type="match status" value="1"/>
</dbReference>
<dbReference type="GO" id="GO:0004015">
    <property type="term" value="F:adenosylmethionine-8-amino-7-oxononanoate transaminase activity"/>
    <property type="evidence" value="ECO:0007669"/>
    <property type="project" value="UniProtKB-UniRule"/>
</dbReference>
<comment type="function">
    <text evidence="7">Catalyzes the transfer of the alpha-amino group from S-adenosyl-L-methionine (SAM) to 7-keto-8-aminopelargonic acid (KAPA) to form 7,8-diaminopelargonic acid (DAPA). It is the only aminotransferase known to utilize SAM as an amino donor.</text>
</comment>
<accession>A0A1H3VX68</accession>
<dbReference type="InterPro" id="IPR015421">
    <property type="entry name" value="PyrdxlP-dep_Trfase_major"/>
</dbReference>
<evidence type="ECO:0000256" key="2">
    <source>
        <dbReference type="ARBA" id="ARBA00022576"/>
    </source>
</evidence>
<dbReference type="PANTHER" id="PTHR42684:SF3">
    <property type="entry name" value="ADENOSYLMETHIONINE-8-AMINO-7-OXONONANOATE AMINOTRANSFERASE"/>
    <property type="match status" value="1"/>
</dbReference>
<keyword evidence="4 7" id="KW-0949">S-adenosyl-L-methionine</keyword>
<dbReference type="GO" id="GO:0005737">
    <property type="term" value="C:cytoplasm"/>
    <property type="evidence" value="ECO:0007669"/>
    <property type="project" value="UniProtKB-SubCell"/>
</dbReference>
<evidence type="ECO:0000313" key="9">
    <source>
        <dbReference type="Proteomes" id="UP000183469"/>
    </source>
</evidence>
<comment type="subunit">
    <text evidence="7">Homodimer.</text>
</comment>
<dbReference type="EMBL" id="FNQG01000002">
    <property type="protein sequence ID" value="SDZ79389.1"/>
    <property type="molecule type" value="Genomic_DNA"/>
</dbReference>
<proteinExistence type="inferred from homology"/>
<comment type="catalytic activity">
    <reaction evidence="7">
        <text>(8S)-8-amino-7-oxononanoate + S-adenosyl-L-methionine = S-adenosyl-4-methylsulfanyl-2-oxobutanoate + (7R,8S)-7,8-diammoniononanoate</text>
        <dbReference type="Rhea" id="RHEA:16861"/>
        <dbReference type="ChEBI" id="CHEBI:16490"/>
        <dbReference type="ChEBI" id="CHEBI:59789"/>
        <dbReference type="ChEBI" id="CHEBI:149468"/>
        <dbReference type="ChEBI" id="CHEBI:149469"/>
        <dbReference type="EC" id="2.6.1.62"/>
    </reaction>
</comment>
<dbReference type="InterPro" id="IPR049704">
    <property type="entry name" value="Aminotrans_3_PPA_site"/>
</dbReference>
<dbReference type="Proteomes" id="UP000183469">
    <property type="component" value="Unassembled WGS sequence"/>
</dbReference>
<evidence type="ECO:0000313" key="8">
    <source>
        <dbReference type="EMBL" id="SDZ79389.1"/>
    </source>
</evidence>
<comment type="similarity">
    <text evidence="7">Belongs to the class-III pyridoxal-phosphate-dependent aminotransferase family. BioA subfamily.</text>
</comment>
<comment type="subcellular location">
    <subcellularLocation>
        <location evidence="7">Cytoplasm</location>
    </subcellularLocation>
</comment>
<gene>
    <name evidence="7" type="primary">bioA</name>
    <name evidence="8" type="ORF">SAMN05660648_00665</name>
</gene>
<keyword evidence="6 7" id="KW-0663">Pyridoxal phosphate</keyword>
<feature type="binding site" evidence="7">
    <location>
        <position position="76"/>
    </location>
    <ligand>
        <name>substrate</name>
    </ligand>
</feature>
<dbReference type="InterPro" id="IPR015422">
    <property type="entry name" value="PyrdxlP-dep_Trfase_small"/>
</dbReference>
<dbReference type="Gene3D" id="3.90.1150.10">
    <property type="entry name" value="Aspartate Aminotransferase, domain 1"/>
    <property type="match status" value="2"/>
</dbReference>
<feature type="binding site" evidence="7">
    <location>
        <position position="282"/>
    </location>
    <ligand>
        <name>pyridoxal 5'-phosphate</name>
        <dbReference type="ChEBI" id="CHEBI:597326"/>
    </ligand>
</feature>
<feature type="binding site" evidence="7">
    <location>
        <begin position="136"/>
        <end position="137"/>
    </location>
    <ligand>
        <name>pyridoxal 5'-phosphate</name>
        <dbReference type="ChEBI" id="CHEBI:597326"/>
    </ligand>
</feature>
<dbReference type="SUPFAM" id="SSF53383">
    <property type="entry name" value="PLP-dependent transferases"/>
    <property type="match status" value="1"/>
</dbReference>
<dbReference type="InterPro" id="IPR015424">
    <property type="entry name" value="PyrdxlP-dep_Trfase"/>
</dbReference>